<reference evidence="2 3" key="1">
    <citation type="submission" date="2021-07" db="EMBL/GenBank/DDBJ databases">
        <title>Characterization of Violacein-producing bacteria and related species.</title>
        <authorList>
            <person name="Wilson H.S."/>
            <person name="De Leon M.E."/>
        </authorList>
    </citation>
    <scope>NUCLEOTIDE SEQUENCE [LARGE SCALE GENOMIC DNA]</scope>
    <source>
        <strain evidence="2 3">HSC-2F05</strain>
    </source>
</reference>
<dbReference type="EMBL" id="JAHYBX010000002">
    <property type="protein sequence ID" value="MCA1856160.1"/>
    <property type="molecule type" value="Genomic_DNA"/>
</dbReference>
<evidence type="ECO:0000313" key="3">
    <source>
        <dbReference type="Proteomes" id="UP001198602"/>
    </source>
</evidence>
<feature type="transmembrane region" description="Helical" evidence="1">
    <location>
        <begin position="14"/>
        <end position="32"/>
    </location>
</feature>
<keyword evidence="1" id="KW-0812">Transmembrane</keyword>
<keyword evidence="1" id="KW-1133">Transmembrane helix</keyword>
<gene>
    <name evidence="2" type="ORF">LE190_09505</name>
</gene>
<evidence type="ECO:0000256" key="1">
    <source>
        <dbReference type="SAM" id="Phobius"/>
    </source>
</evidence>
<dbReference type="RefSeq" id="WP_225238455.1">
    <property type="nucleotide sequence ID" value="NZ_JAHYBX010000002.1"/>
</dbReference>
<sequence>METKSKALQVMRNYAKLAVLIGMLPWSYYYMTALAPAVNQALGLDQLAFIKVGIYLIPIIAPPLLLFSFFSRHDK</sequence>
<proteinExistence type="predicted"/>
<organism evidence="2 3">
    <name type="scientific">Massilia hydrophila</name>
    <dbReference type="NCBI Taxonomy" id="3044279"/>
    <lineage>
        <taxon>Bacteria</taxon>
        <taxon>Pseudomonadati</taxon>
        <taxon>Pseudomonadota</taxon>
        <taxon>Betaproteobacteria</taxon>
        <taxon>Burkholderiales</taxon>
        <taxon>Oxalobacteraceae</taxon>
        <taxon>Telluria group</taxon>
        <taxon>Massilia</taxon>
    </lineage>
</organism>
<evidence type="ECO:0000313" key="2">
    <source>
        <dbReference type="EMBL" id="MCA1856160.1"/>
    </source>
</evidence>
<comment type="caution">
    <text evidence="2">The sequence shown here is derived from an EMBL/GenBank/DDBJ whole genome shotgun (WGS) entry which is preliminary data.</text>
</comment>
<protein>
    <submittedName>
        <fullName evidence="2">Uncharacterized protein</fullName>
    </submittedName>
</protein>
<feature type="transmembrane region" description="Helical" evidence="1">
    <location>
        <begin position="52"/>
        <end position="70"/>
    </location>
</feature>
<keyword evidence="1" id="KW-0472">Membrane</keyword>
<accession>A0ABS7YCS1</accession>
<name>A0ABS7YCS1_9BURK</name>
<dbReference type="Proteomes" id="UP001198602">
    <property type="component" value="Unassembled WGS sequence"/>
</dbReference>
<keyword evidence="3" id="KW-1185">Reference proteome</keyword>